<feature type="signal peptide" evidence="1">
    <location>
        <begin position="1"/>
        <end position="28"/>
    </location>
</feature>
<dbReference type="PANTHER" id="PTHR43649:SF12">
    <property type="entry name" value="DIACETYLCHITOBIOSE BINDING PROTEIN DASA"/>
    <property type="match status" value="1"/>
</dbReference>
<sequence>MKFKLTVILCFLLSLVLVTCSQSTPDHSASLSTNNNNTPVSIWWTNGYYPEEDEAIQQIVRQWEDESGFKAELNFSAEEVNLQRIQAALEDNNPPDIVYNQKAEFALNPRVAWEGKGSEVSAVIEPIQERYTSSAVRSTYLYNTRTKNSGYYAVPIHQQTLHIHYWRDLLNDAGFTDSDIPREWDKFWSFWQQVQDKLREQGQADIYGIGLNFSAEANDTFYEFEQVLAAYGVNLLDDQGQLQVENPQVRQDLIQVLEWFTDFYKQGYVPEDSVDWLPADNNVNFLNRRLVMTLNPTLSIPASQRSDEPVYHDQIVTLELPQNPDGSSPEYLVSVKQILSFADSPHEQGAKSFLSFIVKPEVINEYLKQSAGRYFPVMPELLSDPFWNNLDDPHISVARQQFASTRPLNSILYPAYAQLFAENIWGQALEKIVVEGVSAETAADQVIQQIKTIFAQWKQLKIGEKI</sequence>
<proteinExistence type="predicted"/>
<evidence type="ECO:0000313" key="2">
    <source>
        <dbReference type="EMBL" id="ERT07169.1"/>
    </source>
</evidence>
<organism evidence="2 3">
    <name type="scientific">Lyngbya aestuarii BL J</name>
    <dbReference type="NCBI Taxonomy" id="1348334"/>
    <lineage>
        <taxon>Bacteria</taxon>
        <taxon>Bacillati</taxon>
        <taxon>Cyanobacteriota</taxon>
        <taxon>Cyanophyceae</taxon>
        <taxon>Oscillatoriophycideae</taxon>
        <taxon>Oscillatoriales</taxon>
        <taxon>Microcoleaceae</taxon>
        <taxon>Lyngbya</taxon>
    </lineage>
</organism>
<keyword evidence="1" id="KW-0732">Signal</keyword>
<dbReference type="Proteomes" id="UP000017127">
    <property type="component" value="Unassembled WGS sequence"/>
</dbReference>
<dbReference type="PANTHER" id="PTHR43649">
    <property type="entry name" value="ARABINOSE-BINDING PROTEIN-RELATED"/>
    <property type="match status" value="1"/>
</dbReference>
<dbReference type="InterPro" id="IPR006059">
    <property type="entry name" value="SBP"/>
</dbReference>
<reference evidence="2 3" key="1">
    <citation type="journal article" date="2013" name="Front. Microbiol.">
        <title>Comparative genomic analyses of the cyanobacterium, Lyngbya aestuarii BL J, a powerful hydrogen producer.</title>
        <authorList>
            <person name="Kothari A."/>
            <person name="Vaughn M."/>
            <person name="Garcia-Pichel F."/>
        </authorList>
    </citation>
    <scope>NUCLEOTIDE SEQUENCE [LARGE SCALE GENOMIC DNA]</scope>
    <source>
        <strain evidence="2 3">BL J</strain>
    </source>
</reference>
<dbReference type="InterPro" id="IPR050490">
    <property type="entry name" value="Bact_solute-bd_prot1"/>
</dbReference>
<comment type="caution">
    <text evidence="2">The sequence shown here is derived from an EMBL/GenBank/DDBJ whole genome shotgun (WGS) entry which is preliminary data.</text>
</comment>
<keyword evidence="3" id="KW-1185">Reference proteome</keyword>
<evidence type="ECO:0000256" key="1">
    <source>
        <dbReference type="SAM" id="SignalP"/>
    </source>
</evidence>
<dbReference type="Gene3D" id="3.40.190.10">
    <property type="entry name" value="Periplasmic binding protein-like II"/>
    <property type="match status" value="1"/>
</dbReference>
<name>U7QGR9_9CYAN</name>
<evidence type="ECO:0000313" key="3">
    <source>
        <dbReference type="Proteomes" id="UP000017127"/>
    </source>
</evidence>
<dbReference type="EMBL" id="AUZM01000025">
    <property type="protein sequence ID" value="ERT07169.1"/>
    <property type="molecule type" value="Genomic_DNA"/>
</dbReference>
<dbReference type="SUPFAM" id="SSF53850">
    <property type="entry name" value="Periplasmic binding protein-like II"/>
    <property type="match status" value="1"/>
</dbReference>
<dbReference type="OrthoDB" id="8871943at2"/>
<dbReference type="RefSeq" id="WP_023066662.1">
    <property type="nucleotide sequence ID" value="NZ_AUZM01000025.1"/>
</dbReference>
<dbReference type="Pfam" id="PF13416">
    <property type="entry name" value="SBP_bac_8"/>
    <property type="match status" value="1"/>
</dbReference>
<feature type="chain" id="PRO_5004687080" evidence="1">
    <location>
        <begin position="29"/>
        <end position="466"/>
    </location>
</feature>
<dbReference type="AlphaFoldDB" id="U7QGR9"/>
<gene>
    <name evidence="2" type="ORF">M595_2884</name>
</gene>
<accession>U7QGR9</accession>
<protein>
    <submittedName>
        <fullName evidence="2">Bacterial extracellular solute-binding family protein</fullName>
    </submittedName>
</protein>